<evidence type="ECO:0000313" key="3">
    <source>
        <dbReference type="Proteomes" id="UP000278085"/>
    </source>
</evidence>
<gene>
    <name evidence="2" type="ORF">EJB06_21885</name>
</gene>
<dbReference type="Pfam" id="PF15635">
    <property type="entry name" value="Tox-GHH2"/>
    <property type="match status" value="1"/>
</dbReference>
<proteinExistence type="predicted"/>
<dbReference type="InterPro" id="IPR028917">
    <property type="entry name" value="Tox-GHH2_domain"/>
</dbReference>
<dbReference type="OrthoDB" id="272411at2"/>
<protein>
    <recommendedName>
        <fullName evidence="1">Tox-GHH2 domain-containing protein</fullName>
    </recommendedName>
</protein>
<evidence type="ECO:0000259" key="1">
    <source>
        <dbReference type="Pfam" id="PF15635"/>
    </source>
</evidence>
<dbReference type="Proteomes" id="UP000278085">
    <property type="component" value="Unassembled WGS sequence"/>
</dbReference>
<dbReference type="EMBL" id="RXLQ01000012">
    <property type="protein sequence ID" value="RSZ56977.1"/>
    <property type="molecule type" value="Genomic_DNA"/>
</dbReference>
<sequence>MVLSLVARYLQDKLPELNNMRDDFSKFKNVRPAEQEDAAIKLAADGQDMLATLNDCVRARKCNLVPYGAATNMPPNRDANHEATKTGGCCFGQTGHHLLPEKSLEGVCPQYKHTAAPTVCAEGTSQNAGSHQRAHVALATQHVALAQDNKIASDGSMSMSDALNAGAKSHQEAFPLSKCSYKCIRAQLAAYYNEVCGGNARPKMMDAQAKVADPATVPGPNVN</sequence>
<organism evidence="2 3">
    <name type="scientific">Massilia atriviolacea</name>
    <dbReference type="NCBI Taxonomy" id="2495579"/>
    <lineage>
        <taxon>Bacteria</taxon>
        <taxon>Pseudomonadati</taxon>
        <taxon>Pseudomonadota</taxon>
        <taxon>Betaproteobacteria</taxon>
        <taxon>Burkholderiales</taxon>
        <taxon>Oxalobacteraceae</taxon>
        <taxon>Telluria group</taxon>
        <taxon>Massilia</taxon>
    </lineage>
</organism>
<comment type="caution">
    <text evidence="2">The sequence shown here is derived from an EMBL/GenBank/DDBJ whole genome shotgun (WGS) entry which is preliminary data.</text>
</comment>
<name>A0A430HHH6_9BURK</name>
<reference evidence="2 3" key="1">
    <citation type="submission" date="2018-12" db="EMBL/GenBank/DDBJ databases">
        <authorList>
            <person name="Yang E."/>
        </authorList>
    </citation>
    <scope>NUCLEOTIDE SEQUENCE [LARGE SCALE GENOMIC DNA]</scope>
    <source>
        <strain evidence="2 3">SOD</strain>
    </source>
</reference>
<feature type="domain" description="Tox-GHH2" evidence="1">
    <location>
        <begin position="92"/>
        <end position="191"/>
    </location>
</feature>
<evidence type="ECO:0000313" key="2">
    <source>
        <dbReference type="EMBL" id="RSZ56977.1"/>
    </source>
</evidence>
<accession>A0A430HHH6</accession>
<dbReference type="AlphaFoldDB" id="A0A430HHH6"/>
<keyword evidence="3" id="KW-1185">Reference proteome</keyword>